<feature type="region of interest" description="Disordered" evidence="2">
    <location>
        <begin position="1"/>
        <end position="62"/>
    </location>
</feature>
<feature type="compositionally biased region" description="Polar residues" evidence="2">
    <location>
        <begin position="370"/>
        <end position="381"/>
    </location>
</feature>
<feature type="compositionally biased region" description="Basic and acidic residues" evidence="2">
    <location>
        <begin position="1416"/>
        <end position="1427"/>
    </location>
</feature>
<feature type="compositionally biased region" description="Low complexity" evidence="2">
    <location>
        <begin position="396"/>
        <end position="413"/>
    </location>
</feature>
<organism evidence="3 4">
    <name type="scientific">Ceratina calcarata</name>
    <dbReference type="NCBI Taxonomy" id="156304"/>
    <lineage>
        <taxon>Eukaryota</taxon>
        <taxon>Metazoa</taxon>
        <taxon>Ecdysozoa</taxon>
        <taxon>Arthropoda</taxon>
        <taxon>Hexapoda</taxon>
        <taxon>Insecta</taxon>
        <taxon>Pterygota</taxon>
        <taxon>Neoptera</taxon>
        <taxon>Endopterygota</taxon>
        <taxon>Hymenoptera</taxon>
        <taxon>Apocrita</taxon>
        <taxon>Aculeata</taxon>
        <taxon>Apoidea</taxon>
        <taxon>Anthophila</taxon>
        <taxon>Apidae</taxon>
        <taxon>Ceratina</taxon>
        <taxon>Zadontomerus</taxon>
    </lineage>
</organism>
<feature type="region of interest" description="Disordered" evidence="2">
    <location>
        <begin position="773"/>
        <end position="798"/>
    </location>
</feature>
<feature type="region of interest" description="Disordered" evidence="2">
    <location>
        <begin position="1393"/>
        <end position="1438"/>
    </location>
</feature>
<feature type="region of interest" description="Disordered" evidence="2">
    <location>
        <begin position="1023"/>
        <end position="1046"/>
    </location>
</feature>
<feature type="region of interest" description="Disordered" evidence="2">
    <location>
        <begin position="1164"/>
        <end position="1197"/>
    </location>
</feature>
<feature type="compositionally biased region" description="Polar residues" evidence="2">
    <location>
        <begin position="1402"/>
        <end position="1415"/>
    </location>
</feature>
<feature type="region of interest" description="Disordered" evidence="2">
    <location>
        <begin position="1209"/>
        <end position="1231"/>
    </location>
</feature>
<feature type="region of interest" description="Disordered" evidence="2">
    <location>
        <begin position="1325"/>
        <end position="1348"/>
    </location>
</feature>
<dbReference type="RefSeq" id="XP_026672100.1">
    <property type="nucleotide sequence ID" value="XM_026816299.1"/>
</dbReference>
<feature type="compositionally biased region" description="Low complexity" evidence="2">
    <location>
        <begin position="288"/>
        <end position="301"/>
    </location>
</feature>
<dbReference type="KEGG" id="ccal:108628188"/>
<keyword evidence="1" id="KW-0175">Coiled coil</keyword>
<gene>
    <name evidence="4" type="primary">LOC108628188</name>
</gene>
<feature type="region of interest" description="Disordered" evidence="2">
    <location>
        <begin position="1357"/>
        <end position="1376"/>
    </location>
</feature>
<feature type="compositionally biased region" description="Polar residues" evidence="2">
    <location>
        <begin position="1331"/>
        <end position="1341"/>
    </location>
</feature>
<dbReference type="Proteomes" id="UP000694925">
    <property type="component" value="Unplaced"/>
</dbReference>
<evidence type="ECO:0000256" key="2">
    <source>
        <dbReference type="SAM" id="MobiDB-lite"/>
    </source>
</evidence>
<feature type="compositionally biased region" description="Basic and acidic residues" evidence="2">
    <location>
        <begin position="1"/>
        <end position="26"/>
    </location>
</feature>
<feature type="region of interest" description="Disordered" evidence="2">
    <location>
        <begin position="907"/>
        <end position="968"/>
    </location>
</feature>
<feature type="compositionally biased region" description="Basic and acidic residues" evidence="2">
    <location>
        <begin position="308"/>
        <end position="330"/>
    </location>
</feature>
<feature type="compositionally biased region" description="Basic and acidic residues" evidence="2">
    <location>
        <begin position="1164"/>
        <end position="1179"/>
    </location>
</feature>
<evidence type="ECO:0000256" key="1">
    <source>
        <dbReference type="SAM" id="Coils"/>
    </source>
</evidence>
<dbReference type="GeneID" id="108628188"/>
<accession>A0AAJ7WE55</accession>
<feature type="compositionally biased region" description="Basic and acidic residues" evidence="2">
    <location>
        <begin position="928"/>
        <end position="939"/>
    </location>
</feature>
<sequence>MADNERVCDHDGPRIDKNVRYREQRASRVKRKAEEELPAPPPDPWTSRWRSENSPNQSRNLDEDEDIIAYLANIGSQTPECPSRSSATAASNLCVEDAFEHLDRLCAFAEQILELRNRNSRLFKRVRNLERLKVLRNANNKLENAYARNKDAINFYEEDTGFAESLLDAMLSTPREAFQKRNVRSSSARPTREKFDIDKQTSLDEISGNPPKVSKWTRVKAAFKWERAYTNDAEIADPSIATTTTLPLLSLSTKHHRIADESRESNAIGSSSLLVNEPCNLPLPCRPSSASSSNDGSYDYSPKTASNHLDDHPLKRKDDDTVEDASRLDQTESIINEVSQGRPLIRITSEKDETTELSNESEEKDAGSTPKRSTPTLTITIPPQEDDIRYTSSSEANSPLLPLGASASGGSSPQPRRLYGDPYKDFKRQQSFGLESVILSSKMQRQDSKWNKVRRAFLTNSTLSVPSNLINIVPRQTLFHDGPESSANSNCDENTEKNAQSDARQDYRALREKTFGTEFEQKLIEWERLKNSSPRPGTKETSFNLSVPRDSLLPEEKLTPEFRKKLQDWKRAKKMRRGSAPFEQQRIGRRRLTDWQLWRSPSKTDYRNNKETTGSSRANFEFGGEILNDERKTQLHEEFARKIESWKRLGDIGAQSNETKQSVKGKLHPIWIDESEFLALEKSLALFNNDPNRRRDSDAQQLYECFEGYPRFDILLTEDRNEESRLFKVCSTKRSKSVGNLAEKSTTACPSEYFTRRANSLQSLDHKMNRVKNSNRLDTSPSSTISVNRRRKTGDASEDIMDDSEPEAMIVDIEDVIEETASPLERVQPHQTPVYSVAASETTSIAVPLGTVTSSHEPSPVCLVQVEDNPDSKHWGTESTRWKQRKSFSSEDSLVIEQLNAKRWDKRSSICSNADSDRSSSHASLNKQRTDLELDKDSLKSSNSIKSMEDTERNGNVEKGEDAGTQNDIFNNEYEEVVVADPRYCSLMNVRSATQYNEGFTKTSVETSTVCKSDGNQQLIQNEVKNEEKDSIVQSEKRSDRSKEEYEKLRKLDGKSLNSDSIIRGYRREPTIHTTAYTVVPSREERCVERIVINEETLNKIVVPTACCMEKGKTPKESETRTEISVAAAPVRQETPKKKNSPTRNVFVRTKRIIFSPFRRSEEEHSRKECNTSENDVLRRNKSKSRSGSPKINRQDALLRMSLSLPWPLLRPSSKETKEAKEARSENRSFERCKSVENSRKLSNGEVAFETNNDVRRSTEIKSFVREKRGNASVETADNDQRKRCSNLGSSLPSLKIEEKKIYPKFDPQSSELIHKLAILSNAVAKRDGRTSTSEDTSPVESHSLRVRRAKQDFLSRRGGPLCHSASEPNDESSRVKTCNHYYEPILEKEKSESKITADASYASNSGETETSNGSDDARQVEVKNERNSTVATSRPDRVKSASAGMINLDPDAFVHLTEANRGRGCESLPRSISKQQQPLGSLAKIVNKFKFARLIRGKDEEGNMSTISKLCRQSLLIDVRNDFERCWESNEREEASSKSEKIKKTKY</sequence>
<protein>
    <submittedName>
        <fullName evidence="4">Uncharacterized protein LOC108628188</fullName>
    </submittedName>
</protein>
<feature type="coiled-coil region" evidence="1">
    <location>
        <begin position="112"/>
        <end position="159"/>
    </location>
</feature>
<evidence type="ECO:0000313" key="3">
    <source>
        <dbReference type="Proteomes" id="UP000694925"/>
    </source>
</evidence>
<feature type="compositionally biased region" description="Polar residues" evidence="2">
    <location>
        <begin position="773"/>
        <end position="787"/>
    </location>
</feature>
<keyword evidence="3" id="KW-1185">Reference proteome</keyword>
<feature type="region of interest" description="Disordered" evidence="2">
    <location>
        <begin position="867"/>
        <end position="887"/>
    </location>
</feature>
<feature type="compositionally biased region" description="Polar residues" evidence="2">
    <location>
        <begin position="485"/>
        <end position="502"/>
    </location>
</feature>
<evidence type="ECO:0000313" key="4">
    <source>
        <dbReference type="RefSeq" id="XP_026672100.1"/>
    </source>
</evidence>
<feature type="region of interest" description="Disordered" evidence="2">
    <location>
        <begin position="286"/>
        <end position="422"/>
    </location>
</feature>
<feature type="region of interest" description="Disordered" evidence="2">
    <location>
        <begin position="481"/>
        <end position="503"/>
    </location>
</feature>
<feature type="compositionally biased region" description="Basic and acidic residues" evidence="2">
    <location>
        <begin position="1213"/>
        <end position="1231"/>
    </location>
</feature>
<reference evidence="4" key="1">
    <citation type="submission" date="2025-08" db="UniProtKB">
        <authorList>
            <consortium name="RefSeq"/>
        </authorList>
    </citation>
    <scope>IDENTIFICATION</scope>
    <source>
        <tissue evidence="4">Whole body</tissue>
    </source>
</reference>
<feature type="compositionally biased region" description="Basic and acidic residues" evidence="2">
    <location>
        <begin position="947"/>
        <end position="962"/>
    </location>
</feature>
<proteinExistence type="predicted"/>
<feature type="compositionally biased region" description="Basic and acidic residues" evidence="2">
    <location>
        <begin position="1024"/>
        <end position="1046"/>
    </location>
</feature>
<name>A0AAJ7WE55_9HYME</name>
<feature type="region of interest" description="Disordered" evidence="2">
    <location>
        <begin position="1529"/>
        <end position="1548"/>
    </location>
</feature>